<feature type="transmembrane region" description="Helical" evidence="8">
    <location>
        <begin position="378"/>
        <end position="397"/>
    </location>
</feature>
<evidence type="ECO:0000256" key="8">
    <source>
        <dbReference type="RuleBase" id="RU365088"/>
    </source>
</evidence>
<evidence type="ECO:0000259" key="9">
    <source>
        <dbReference type="PROSITE" id="PS50850"/>
    </source>
</evidence>
<feature type="transmembrane region" description="Helical" evidence="8">
    <location>
        <begin position="56"/>
        <end position="73"/>
    </location>
</feature>
<dbReference type="GO" id="GO:0042910">
    <property type="term" value="F:xenobiotic transmembrane transporter activity"/>
    <property type="evidence" value="ECO:0007669"/>
    <property type="project" value="InterPro"/>
</dbReference>
<dbReference type="InterPro" id="IPR005829">
    <property type="entry name" value="Sugar_transporter_CS"/>
</dbReference>
<dbReference type="InterPro" id="IPR011701">
    <property type="entry name" value="MFS"/>
</dbReference>
<dbReference type="PROSITE" id="PS00216">
    <property type="entry name" value="SUGAR_TRANSPORT_1"/>
    <property type="match status" value="1"/>
</dbReference>
<keyword evidence="3 8" id="KW-0813">Transport</keyword>
<evidence type="ECO:0000256" key="2">
    <source>
        <dbReference type="ARBA" id="ARBA00006236"/>
    </source>
</evidence>
<dbReference type="CDD" id="cd17320">
    <property type="entry name" value="MFS_MdfA_MDR_like"/>
    <property type="match status" value="1"/>
</dbReference>
<dbReference type="InterPro" id="IPR004812">
    <property type="entry name" value="Efflux_drug-R_Bcr/CmlA"/>
</dbReference>
<feature type="transmembrane region" description="Helical" evidence="8">
    <location>
        <begin position="288"/>
        <end position="307"/>
    </location>
</feature>
<evidence type="ECO:0000256" key="4">
    <source>
        <dbReference type="ARBA" id="ARBA00022475"/>
    </source>
</evidence>
<proteinExistence type="inferred from homology"/>
<evidence type="ECO:0000313" key="11">
    <source>
        <dbReference type="Proteomes" id="UP000223606"/>
    </source>
</evidence>
<keyword evidence="11" id="KW-1185">Reference proteome</keyword>
<keyword evidence="4" id="KW-1003">Cell membrane</keyword>
<protein>
    <recommendedName>
        <fullName evidence="8">Bcr/CflA family efflux transporter</fullName>
    </recommendedName>
</protein>
<feature type="transmembrane region" description="Helical" evidence="8">
    <location>
        <begin position="85"/>
        <end position="103"/>
    </location>
</feature>
<accession>A0A2C9DAX7</accession>
<dbReference type="PANTHER" id="PTHR42718:SF9">
    <property type="entry name" value="MAJOR FACILITATOR SUPERFAMILY MULTIDRUG TRANSPORTER MFSC"/>
    <property type="match status" value="1"/>
</dbReference>
<evidence type="ECO:0000256" key="5">
    <source>
        <dbReference type="ARBA" id="ARBA00022692"/>
    </source>
</evidence>
<feature type="domain" description="Major facilitator superfamily (MFS) profile" evidence="9">
    <location>
        <begin position="15"/>
        <end position="401"/>
    </location>
</feature>
<dbReference type="PANTHER" id="PTHR42718">
    <property type="entry name" value="MAJOR FACILITATOR SUPERFAMILY MULTIDRUG TRANSPORTER MFSC"/>
    <property type="match status" value="1"/>
</dbReference>
<evidence type="ECO:0000256" key="1">
    <source>
        <dbReference type="ARBA" id="ARBA00004651"/>
    </source>
</evidence>
<comment type="similarity">
    <text evidence="2 8">Belongs to the major facilitator superfamily. Bcr/CmlA family.</text>
</comment>
<evidence type="ECO:0000256" key="7">
    <source>
        <dbReference type="ARBA" id="ARBA00023136"/>
    </source>
</evidence>
<feature type="transmembrane region" description="Helical" evidence="8">
    <location>
        <begin position="222"/>
        <end position="246"/>
    </location>
</feature>
<name>A0A2C9DAX7_9HYPH</name>
<dbReference type="EMBL" id="LT960614">
    <property type="protein sequence ID" value="SON57329.1"/>
    <property type="molecule type" value="Genomic_DNA"/>
</dbReference>
<feature type="transmembrane region" description="Helical" evidence="8">
    <location>
        <begin position="347"/>
        <end position="372"/>
    </location>
</feature>
<dbReference type="PROSITE" id="PS50850">
    <property type="entry name" value="MFS"/>
    <property type="match status" value="1"/>
</dbReference>
<sequence length="401" mass="41058">MTSSAAEGLPALLSERRAAVIGALLVALGPVSMALYTPAMPALVTAFGTTLATVKLSLTVYFAGFAFAQLLVGPLSDAFGRRPTGFGFMGLYLGGSLLALFAPSVEVLIAARLVQGIGAAAGVALSRAIVRDLFTGQQSARTMNLIGIFLAIGPAIAPTIGGVILVTVGWHAIFAVMVLYGIALVSMLLYVLPETNLSRTRGAARPGTLVTNYRMLLADSRFLRPVLVLGGTVGGIYAIATMLPFLLIDIVGLTPMEFGVGMLAQTGAFILGGIVTKHLLRRHDASALVLPGLAISLAGGLGLAIGLRVLPPSYLAVMGPVAVFAFSIAMIMPALTTDALAPFPAHAGSAAALMGFAQMGGGLLGSAIAAVLDDTVTAMASVLPSMIVFACFMQFLIGRRG</sequence>
<feature type="transmembrane region" description="Helical" evidence="8">
    <location>
        <begin position="172"/>
        <end position="192"/>
    </location>
</feature>
<dbReference type="InterPro" id="IPR020846">
    <property type="entry name" value="MFS_dom"/>
</dbReference>
<feature type="transmembrane region" description="Helical" evidence="8">
    <location>
        <begin position="313"/>
        <end position="335"/>
    </location>
</feature>
<dbReference type="GO" id="GO:1990961">
    <property type="term" value="P:xenobiotic detoxification by transmembrane export across the plasma membrane"/>
    <property type="evidence" value="ECO:0007669"/>
    <property type="project" value="InterPro"/>
</dbReference>
<dbReference type="SUPFAM" id="SSF103473">
    <property type="entry name" value="MFS general substrate transporter"/>
    <property type="match status" value="1"/>
</dbReference>
<dbReference type="Proteomes" id="UP000223606">
    <property type="component" value="Chromosome 1"/>
</dbReference>
<dbReference type="RefSeq" id="WP_245883974.1">
    <property type="nucleotide sequence ID" value="NZ_LT960614.1"/>
</dbReference>
<dbReference type="Pfam" id="PF07690">
    <property type="entry name" value="MFS_1"/>
    <property type="match status" value="1"/>
</dbReference>
<evidence type="ECO:0000256" key="6">
    <source>
        <dbReference type="ARBA" id="ARBA00022989"/>
    </source>
</evidence>
<dbReference type="PRINTS" id="PR01036">
    <property type="entry name" value="TCRTETB"/>
</dbReference>
<evidence type="ECO:0000256" key="3">
    <source>
        <dbReference type="ARBA" id="ARBA00022448"/>
    </source>
</evidence>
<feature type="transmembrane region" description="Helical" evidence="8">
    <location>
        <begin position="142"/>
        <end position="166"/>
    </location>
</feature>
<gene>
    <name evidence="10" type="primary">ydhC</name>
    <name evidence="10" type="ORF">HDIA_3788</name>
</gene>
<dbReference type="NCBIfam" id="TIGR00710">
    <property type="entry name" value="efflux_Bcr_CflA"/>
    <property type="match status" value="1"/>
</dbReference>
<dbReference type="InterPro" id="IPR036259">
    <property type="entry name" value="MFS_trans_sf"/>
</dbReference>
<comment type="caution">
    <text evidence="8">Lacks conserved residue(s) required for the propagation of feature annotation.</text>
</comment>
<dbReference type="GO" id="GO:0005886">
    <property type="term" value="C:plasma membrane"/>
    <property type="evidence" value="ECO:0007669"/>
    <property type="project" value="UniProtKB-SubCell"/>
</dbReference>
<keyword evidence="8" id="KW-0997">Cell inner membrane</keyword>
<dbReference type="AlphaFoldDB" id="A0A2C9DAX7"/>
<keyword evidence="5 8" id="KW-0812">Transmembrane</keyword>
<feature type="transmembrane region" description="Helical" evidence="8">
    <location>
        <begin position="109"/>
        <end position="130"/>
    </location>
</feature>
<reference evidence="11" key="1">
    <citation type="submission" date="2017-09" db="EMBL/GenBank/DDBJ databases">
        <title>Genome sequence of Nannocystis excedens DSM 71.</title>
        <authorList>
            <person name="Blom J."/>
        </authorList>
    </citation>
    <scope>NUCLEOTIDE SEQUENCE [LARGE SCALE GENOMIC DNA]</scope>
    <source>
        <strain evidence="11">type strain: E19</strain>
    </source>
</reference>
<evidence type="ECO:0000313" key="10">
    <source>
        <dbReference type="EMBL" id="SON57329.1"/>
    </source>
</evidence>
<comment type="subcellular location">
    <subcellularLocation>
        <location evidence="8">Cell inner membrane</location>
        <topology evidence="8">Multi-pass membrane protein</topology>
    </subcellularLocation>
    <subcellularLocation>
        <location evidence="1">Cell membrane</location>
        <topology evidence="1">Multi-pass membrane protein</topology>
    </subcellularLocation>
</comment>
<keyword evidence="6 8" id="KW-1133">Transmembrane helix</keyword>
<keyword evidence="7 8" id="KW-0472">Membrane</keyword>
<dbReference type="Gene3D" id="1.20.1720.10">
    <property type="entry name" value="Multidrug resistance protein D"/>
    <property type="match status" value="1"/>
</dbReference>
<feature type="transmembrane region" description="Helical" evidence="8">
    <location>
        <begin position="258"/>
        <end position="276"/>
    </location>
</feature>
<dbReference type="KEGG" id="hdi:HDIA_3788"/>
<organism evidence="10 11">
    <name type="scientific">Hartmannibacter diazotrophicus</name>
    <dbReference type="NCBI Taxonomy" id="1482074"/>
    <lineage>
        <taxon>Bacteria</taxon>
        <taxon>Pseudomonadati</taxon>
        <taxon>Pseudomonadota</taxon>
        <taxon>Alphaproteobacteria</taxon>
        <taxon>Hyphomicrobiales</taxon>
        <taxon>Pleomorphomonadaceae</taxon>
        <taxon>Hartmannibacter</taxon>
    </lineage>
</organism>